<keyword evidence="8 13" id="KW-0653">Protein transport</keyword>
<feature type="transmembrane region" description="Helical" evidence="13">
    <location>
        <begin position="142"/>
        <end position="164"/>
    </location>
</feature>
<dbReference type="PANTHER" id="PTHR30531:SF12">
    <property type="entry name" value="FLAGELLAR BIOSYNTHETIC PROTEIN FLHB"/>
    <property type="match status" value="1"/>
</dbReference>
<feature type="transmembrane region" description="Helical" evidence="13">
    <location>
        <begin position="187"/>
        <end position="211"/>
    </location>
</feature>
<evidence type="ECO:0000256" key="1">
    <source>
        <dbReference type="ARBA" id="ARBA00004651"/>
    </source>
</evidence>
<dbReference type="PRINTS" id="PR00950">
    <property type="entry name" value="TYPE3IMSPROT"/>
</dbReference>
<dbReference type="Proteomes" id="UP000077654">
    <property type="component" value="Chromosome"/>
</dbReference>
<evidence type="ECO:0000256" key="13">
    <source>
        <dbReference type="RuleBase" id="RU364091"/>
    </source>
</evidence>
<feature type="compositionally biased region" description="Basic and acidic residues" evidence="14">
    <location>
        <begin position="1"/>
        <end position="11"/>
    </location>
</feature>
<dbReference type="GO" id="GO:0044780">
    <property type="term" value="P:bacterial-type flagellum assembly"/>
    <property type="evidence" value="ECO:0007669"/>
    <property type="project" value="InterPro"/>
</dbReference>
<dbReference type="InterPro" id="IPR006136">
    <property type="entry name" value="FlhB"/>
</dbReference>
<dbReference type="STRING" id="118110.XW81_01125"/>
<keyword evidence="4 13" id="KW-0813">Transport</keyword>
<dbReference type="SUPFAM" id="SSF160544">
    <property type="entry name" value="EscU C-terminal domain-like"/>
    <property type="match status" value="1"/>
</dbReference>
<dbReference type="NCBIfam" id="TIGR00328">
    <property type="entry name" value="flhB"/>
    <property type="match status" value="1"/>
</dbReference>
<keyword evidence="10 13" id="KW-0472">Membrane</keyword>
<gene>
    <name evidence="13" type="primary">flhB</name>
    <name evidence="15" type="ORF">XW81_01125</name>
</gene>
<comment type="similarity">
    <text evidence="2 13">Belongs to the type III secretion exporter family.</text>
</comment>
<dbReference type="Gene3D" id="3.40.1690.10">
    <property type="entry name" value="secretion proteins EscU"/>
    <property type="match status" value="1"/>
</dbReference>
<keyword evidence="7 13" id="KW-1005">Bacterial flagellum biogenesis</keyword>
<proteinExistence type="inferred from homology"/>
<dbReference type="AlphaFoldDB" id="A0A172WDK5"/>
<keyword evidence="9 13" id="KW-1133">Transmembrane helix</keyword>
<evidence type="ECO:0000256" key="6">
    <source>
        <dbReference type="ARBA" id="ARBA00022692"/>
    </source>
</evidence>
<evidence type="ECO:0000256" key="8">
    <source>
        <dbReference type="ARBA" id="ARBA00022927"/>
    </source>
</evidence>
<evidence type="ECO:0000256" key="5">
    <source>
        <dbReference type="ARBA" id="ARBA00022475"/>
    </source>
</evidence>
<dbReference type="EMBL" id="CP011299">
    <property type="protein sequence ID" value="ANF17015.1"/>
    <property type="molecule type" value="Genomic_DNA"/>
</dbReference>
<evidence type="ECO:0000256" key="9">
    <source>
        <dbReference type="ARBA" id="ARBA00022989"/>
    </source>
</evidence>
<evidence type="ECO:0000313" key="16">
    <source>
        <dbReference type="Proteomes" id="UP000077654"/>
    </source>
</evidence>
<reference evidence="15 16" key="1">
    <citation type="submission" date="2015-04" db="EMBL/GenBank/DDBJ databases">
        <title>Buchnera aphidicola assembly.</title>
        <authorList>
            <person name="Zhang Y."/>
        </authorList>
    </citation>
    <scope>NUCLEOTIDE SEQUENCE [LARGE SCALE GENOMIC DNA]</scope>
    <source>
        <strain evidence="15 16">SC</strain>
    </source>
</reference>
<keyword evidence="16" id="KW-1185">Reference proteome</keyword>
<dbReference type="GO" id="GO:0009306">
    <property type="term" value="P:protein secretion"/>
    <property type="evidence" value="ECO:0007669"/>
    <property type="project" value="InterPro"/>
</dbReference>
<keyword evidence="5 13" id="KW-1003">Cell membrane</keyword>
<evidence type="ECO:0000256" key="2">
    <source>
        <dbReference type="ARBA" id="ARBA00010690"/>
    </source>
</evidence>
<protein>
    <recommendedName>
        <fullName evidence="3 13">Flagellar biosynthetic protein FlhB</fullName>
    </recommendedName>
</protein>
<dbReference type="InterPro" id="IPR006135">
    <property type="entry name" value="T3SS_substrate_exporter"/>
</dbReference>
<evidence type="ECO:0000256" key="7">
    <source>
        <dbReference type="ARBA" id="ARBA00022795"/>
    </source>
</evidence>
<name>A0A172WDK5_BUCSC</name>
<evidence type="ECO:0000256" key="11">
    <source>
        <dbReference type="ARBA" id="ARBA00023225"/>
    </source>
</evidence>
<dbReference type="PATRIC" id="fig|118110.3.peg.229"/>
<comment type="function">
    <text evidence="12 13">Required for formation of the rod structure in the basal body of the flagellar apparatus. Together with FliI and FliH, may constitute the export apparatus of flagellin.</text>
</comment>
<dbReference type="FunFam" id="3.40.1690.10:FF:000001">
    <property type="entry name" value="Flagellar biosynthetic protein FlhB"/>
    <property type="match status" value="1"/>
</dbReference>
<dbReference type="Pfam" id="PF01312">
    <property type="entry name" value="Bac_export_2"/>
    <property type="match status" value="1"/>
</dbReference>
<dbReference type="PANTHER" id="PTHR30531">
    <property type="entry name" value="FLAGELLAR BIOSYNTHETIC PROTEIN FLHB"/>
    <property type="match status" value="1"/>
</dbReference>
<dbReference type="RefSeq" id="WP_075474101.1">
    <property type="nucleotide sequence ID" value="NZ_CP011299.1"/>
</dbReference>
<comment type="subcellular location">
    <subcellularLocation>
        <location evidence="1">Cell membrane</location>
        <topology evidence="1">Multi-pass membrane protein</topology>
    </subcellularLocation>
</comment>
<evidence type="ECO:0000313" key="15">
    <source>
        <dbReference type="EMBL" id="ANF17015.1"/>
    </source>
</evidence>
<evidence type="ECO:0000256" key="14">
    <source>
        <dbReference type="SAM" id="MobiDB-lite"/>
    </source>
</evidence>
<evidence type="ECO:0000256" key="3">
    <source>
        <dbReference type="ARBA" id="ARBA00021622"/>
    </source>
</evidence>
<evidence type="ECO:0000256" key="4">
    <source>
        <dbReference type="ARBA" id="ARBA00022448"/>
    </source>
</evidence>
<feature type="transmembrane region" description="Helical" evidence="13">
    <location>
        <begin position="96"/>
        <end position="117"/>
    </location>
</feature>
<accession>A0A172WDK5</accession>
<evidence type="ECO:0000256" key="10">
    <source>
        <dbReference type="ARBA" id="ARBA00023136"/>
    </source>
</evidence>
<dbReference type="GO" id="GO:0005886">
    <property type="term" value="C:plasma membrane"/>
    <property type="evidence" value="ECO:0007669"/>
    <property type="project" value="UniProtKB-SubCell"/>
</dbReference>
<sequence length="382" mass="44918">MDDNNHEEKTENPTSYRLKKAKKEGNNRFSRELNSLLILIISLMIFWFNKQDIVVLFEKIMRSGLVFNSSVIHNKNIFNVNTIFSVNYDIWNILKIIFFPMFLTIFLSIVCSNYNFYIKSLHFDFKKLNPLQGLKKIFSNQIFVEFFKTIFKIFLVSCISYFYMLQSFSTSLKLIGSSISFVLKKNFFAIFSCVLTILITIIPIVLFDIFWERFNYYKKLRMTRKEVRDEFKTTEGDPNVKSRIRRTMREVMRRRMISNVSESDVIIVNPSHYAVALQYKENSMSAPKILAKGSGKLALKIRKIGNEHSIPVLFSSSLARTLYLYTDIGQYVPSTLYAAVAEVLAWVWKIRIWKKEGGIFPEQPHNFFIPLELRTLKEDKDL</sequence>
<keyword evidence="6 13" id="KW-0812">Transmembrane</keyword>
<feature type="transmembrane region" description="Helical" evidence="13">
    <location>
        <begin position="29"/>
        <end position="48"/>
    </location>
</feature>
<dbReference type="InterPro" id="IPR029025">
    <property type="entry name" value="T3SS_substrate_exporter_C"/>
</dbReference>
<feature type="region of interest" description="Disordered" evidence="14">
    <location>
        <begin position="1"/>
        <end position="23"/>
    </location>
</feature>
<organism evidence="15 16">
    <name type="scientific">Buchnera aphidicola subsp. Schlechtendalia chinensis</name>
    <dbReference type="NCBI Taxonomy" id="118110"/>
    <lineage>
        <taxon>Bacteria</taxon>
        <taxon>Pseudomonadati</taxon>
        <taxon>Pseudomonadota</taxon>
        <taxon>Gammaproteobacteria</taxon>
        <taxon>Enterobacterales</taxon>
        <taxon>Erwiniaceae</taxon>
        <taxon>Buchnera</taxon>
    </lineage>
</organism>
<evidence type="ECO:0000256" key="12">
    <source>
        <dbReference type="ARBA" id="ARBA00025078"/>
    </source>
</evidence>
<keyword evidence="11 13" id="KW-1006">Bacterial flagellum protein export</keyword>